<comment type="caution">
    <text evidence="2">The sequence shown here is derived from an EMBL/GenBank/DDBJ whole genome shotgun (WGS) entry which is preliminary data.</text>
</comment>
<keyword evidence="1" id="KW-1133">Transmembrane helix</keyword>
<feature type="transmembrane region" description="Helical" evidence="1">
    <location>
        <begin position="71"/>
        <end position="90"/>
    </location>
</feature>
<dbReference type="Proteomes" id="UP001180020">
    <property type="component" value="Unassembled WGS sequence"/>
</dbReference>
<keyword evidence="1" id="KW-0812">Transmembrane</keyword>
<protein>
    <submittedName>
        <fullName evidence="2">Uncharacterized protein</fullName>
    </submittedName>
</protein>
<reference evidence="2" key="2">
    <citation type="submission" date="2023-06" db="EMBL/GenBank/DDBJ databases">
        <authorList>
            <person name="Ma L."/>
            <person name="Liu K.-W."/>
            <person name="Li Z."/>
            <person name="Hsiao Y.-Y."/>
            <person name="Qi Y."/>
            <person name="Fu T."/>
            <person name="Tang G."/>
            <person name="Zhang D."/>
            <person name="Sun W.-H."/>
            <person name="Liu D.-K."/>
            <person name="Li Y."/>
            <person name="Chen G.-Z."/>
            <person name="Liu X.-D."/>
            <person name="Liao X.-Y."/>
            <person name="Jiang Y.-T."/>
            <person name="Yu X."/>
            <person name="Hao Y."/>
            <person name="Huang J."/>
            <person name="Zhao X.-W."/>
            <person name="Ke S."/>
            <person name="Chen Y.-Y."/>
            <person name="Wu W.-L."/>
            <person name="Hsu J.-L."/>
            <person name="Lin Y.-F."/>
            <person name="Huang M.-D."/>
            <person name="Li C.-Y."/>
            <person name="Huang L."/>
            <person name="Wang Z.-W."/>
            <person name="Zhao X."/>
            <person name="Zhong W.-Y."/>
            <person name="Peng D.-H."/>
            <person name="Ahmad S."/>
            <person name="Lan S."/>
            <person name="Zhang J.-S."/>
            <person name="Tsai W.-C."/>
            <person name="Van De Peer Y."/>
            <person name="Liu Z.-J."/>
        </authorList>
    </citation>
    <scope>NUCLEOTIDE SEQUENCE</scope>
    <source>
        <strain evidence="2">CP</strain>
        <tissue evidence="2">Leaves</tissue>
    </source>
</reference>
<feature type="transmembrane region" description="Helical" evidence="1">
    <location>
        <begin position="166"/>
        <end position="185"/>
    </location>
</feature>
<dbReference type="Pfam" id="PF03350">
    <property type="entry name" value="UPF0114"/>
    <property type="match status" value="1"/>
</dbReference>
<dbReference type="AlphaFoldDB" id="A0AAV9DVM6"/>
<evidence type="ECO:0000313" key="2">
    <source>
        <dbReference type="EMBL" id="KAK1305225.1"/>
    </source>
</evidence>
<sequence length="189" mass="20818">MALVSSTPPRSEDMLFPSAVASKYGTAVVEEYPNVEERLEKGCNYVMDSFAENCMGGGGKVVITLMEAVDVYLLGTVMLVFGTGLYELFISNLDPARTSHDKTLHEEGDSSYRSNLFGMFALLERPAWLKIQTVDELKTKLGHVIVMVLLVGLFERSKKVAICTPMDLFCFSASILVSSCGLYLLSKLH</sequence>
<accession>A0AAV9DVM6</accession>
<dbReference type="InterPro" id="IPR005134">
    <property type="entry name" value="UPF0114"/>
</dbReference>
<gene>
    <name evidence="2" type="ORF">QJS10_CPB11g00021</name>
</gene>
<evidence type="ECO:0000256" key="1">
    <source>
        <dbReference type="SAM" id="Phobius"/>
    </source>
</evidence>
<dbReference type="EMBL" id="JAUJYO010000011">
    <property type="protein sequence ID" value="KAK1305225.1"/>
    <property type="molecule type" value="Genomic_DNA"/>
</dbReference>
<reference evidence="2" key="1">
    <citation type="journal article" date="2023" name="Nat. Commun.">
        <title>Diploid and tetraploid genomes of Acorus and the evolution of monocots.</title>
        <authorList>
            <person name="Ma L."/>
            <person name="Liu K.W."/>
            <person name="Li Z."/>
            <person name="Hsiao Y.Y."/>
            <person name="Qi Y."/>
            <person name="Fu T."/>
            <person name="Tang G.D."/>
            <person name="Zhang D."/>
            <person name="Sun W.H."/>
            <person name="Liu D.K."/>
            <person name="Li Y."/>
            <person name="Chen G.Z."/>
            <person name="Liu X.D."/>
            <person name="Liao X.Y."/>
            <person name="Jiang Y.T."/>
            <person name="Yu X."/>
            <person name="Hao Y."/>
            <person name="Huang J."/>
            <person name="Zhao X.W."/>
            <person name="Ke S."/>
            <person name="Chen Y.Y."/>
            <person name="Wu W.L."/>
            <person name="Hsu J.L."/>
            <person name="Lin Y.F."/>
            <person name="Huang M.D."/>
            <person name="Li C.Y."/>
            <person name="Huang L."/>
            <person name="Wang Z.W."/>
            <person name="Zhao X."/>
            <person name="Zhong W.Y."/>
            <person name="Peng D.H."/>
            <person name="Ahmad S."/>
            <person name="Lan S."/>
            <person name="Zhang J.S."/>
            <person name="Tsai W.C."/>
            <person name="Van de Peer Y."/>
            <person name="Liu Z.J."/>
        </authorList>
    </citation>
    <scope>NUCLEOTIDE SEQUENCE</scope>
    <source>
        <strain evidence="2">CP</strain>
    </source>
</reference>
<dbReference type="PANTHER" id="PTHR31721:SF4">
    <property type="entry name" value="OS06G0710300 PROTEIN"/>
    <property type="match status" value="1"/>
</dbReference>
<keyword evidence="1" id="KW-0472">Membrane</keyword>
<dbReference type="PANTHER" id="PTHR31721">
    <property type="entry name" value="OS06G0710300 PROTEIN"/>
    <property type="match status" value="1"/>
</dbReference>
<keyword evidence="3" id="KW-1185">Reference proteome</keyword>
<name>A0AAV9DVM6_ACOCL</name>
<evidence type="ECO:0000313" key="3">
    <source>
        <dbReference type="Proteomes" id="UP001180020"/>
    </source>
</evidence>
<organism evidence="2 3">
    <name type="scientific">Acorus calamus</name>
    <name type="common">Sweet flag</name>
    <dbReference type="NCBI Taxonomy" id="4465"/>
    <lineage>
        <taxon>Eukaryota</taxon>
        <taxon>Viridiplantae</taxon>
        <taxon>Streptophyta</taxon>
        <taxon>Embryophyta</taxon>
        <taxon>Tracheophyta</taxon>
        <taxon>Spermatophyta</taxon>
        <taxon>Magnoliopsida</taxon>
        <taxon>Liliopsida</taxon>
        <taxon>Acoraceae</taxon>
        <taxon>Acorus</taxon>
    </lineage>
</organism>
<proteinExistence type="predicted"/>